<dbReference type="AlphaFoldDB" id="A0A9W9IVG1"/>
<sequence>MQISAFEDLPPELLIKILEIIQDRANLWGDLLAEAVYVCESEKLLEYRTATQQKAIVTNEVVELLDRWRYYRETAKPAEQDAPTKASDALRLLDLHKEMTYFVQGFSKHNKRPRYVNPHQWQKVQFPVVLSSTEEHRLLRALCRLQLHSNVFAKAPSRSERPFDRYALCSQEVWRLFFATMPPWEYEEMGSVWAYLQTEFDPVLYKIRHEFREHGDELFKDLPEGRRALLGPVYSQGLKLYKSDIDRLTFLSLGPTFLHLAFHARLNIRCSMLLVNSRYEHESWIGHNLNISWEEQVPLKYPADQYNAIENFEQLLTLTSSNSSTRKPNAAWTGRAMGRLKRTQNFKKAFVTTQSRPQPGDWDWGYAIWDDERLEEWRVHFK</sequence>
<accession>A0A9W9IVG1</accession>
<name>A0A9W9IVG1_9EURO</name>
<comment type="caution">
    <text evidence="1">The sequence shown here is derived from an EMBL/GenBank/DDBJ whole genome shotgun (WGS) entry which is preliminary data.</text>
</comment>
<dbReference type="EMBL" id="JAPQKP010000006">
    <property type="protein sequence ID" value="KAJ5185804.1"/>
    <property type="molecule type" value="Genomic_DNA"/>
</dbReference>
<reference evidence="1" key="2">
    <citation type="journal article" date="2023" name="IMA Fungus">
        <title>Comparative genomic study of the Penicillium genus elucidates a diverse pangenome and 15 lateral gene transfer events.</title>
        <authorList>
            <person name="Petersen C."/>
            <person name="Sorensen T."/>
            <person name="Nielsen M.R."/>
            <person name="Sondergaard T.E."/>
            <person name="Sorensen J.L."/>
            <person name="Fitzpatrick D.A."/>
            <person name="Frisvad J.C."/>
            <person name="Nielsen K.L."/>
        </authorList>
    </citation>
    <scope>NUCLEOTIDE SEQUENCE</scope>
    <source>
        <strain evidence="1">IBT 16849</strain>
    </source>
</reference>
<protein>
    <submittedName>
        <fullName evidence="1">Uncharacterized protein</fullName>
    </submittedName>
</protein>
<proteinExistence type="predicted"/>
<evidence type="ECO:0000313" key="1">
    <source>
        <dbReference type="EMBL" id="KAJ5185804.1"/>
    </source>
</evidence>
<evidence type="ECO:0000313" key="2">
    <source>
        <dbReference type="Proteomes" id="UP001150879"/>
    </source>
</evidence>
<keyword evidence="2" id="KW-1185">Reference proteome</keyword>
<reference evidence="1" key="1">
    <citation type="submission" date="2022-11" db="EMBL/GenBank/DDBJ databases">
        <authorList>
            <person name="Petersen C."/>
        </authorList>
    </citation>
    <scope>NUCLEOTIDE SEQUENCE</scope>
    <source>
        <strain evidence="1">IBT 16849</strain>
    </source>
</reference>
<organism evidence="1 2">
    <name type="scientific">Penicillium cf. griseofulvum</name>
    <dbReference type="NCBI Taxonomy" id="2972120"/>
    <lineage>
        <taxon>Eukaryota</taxon>
        <taxon>Fungi</taxon>
        <taxon>Dikarya</taxon>
        <taxon>Ascomycota</taxon>
        <taxon>Pezizomycotina</taxon>
        <taxon>Eurotiomycetes</taxon>
        <taxon>Eurotiomycetidae</taxon>
        <taxon>Eurotiales</taxon>
        <taxon>Aspergillaceae</taxon>
        <taxon>Penicillium</taxon>
    </lineage>
</organism>
<gene>
    <name evidence="1" type="ORF">N7472_010644</name>
</gene>
<dbReference type="Proteomes" id="UP001150879">
    <property type="component" value="Unassembled WGS sequence"/>
</dbReference>